<feature type="region of interest" description="Disordered" evidence="1">
    <location>
        <begin position="78"/>
        <end position="102"/>
    </location>
</feature>
<evidence type="ECO:0000256" key="2">
    <source>
        <dbReference type="SAM" id="Phobius"/>
    </source>
</evidence>
<evidence type="ECO:0000313" key="3">
    <source>
        <dbReference type="EMBL" id="VTR91747.1"/>
    </source>
</evidence>
<protein>
    <submittedName>
        <fullName evidence="3">Uncharacterized protein</fullName>
    </submittedName>
</protein>
<dbReference type="EMBL" id="LR593886">
    <property type="protein sequence ID" value="VTR91747.1"/>
    <property type="molecule type" value="Genomic_DNA"/>
</dbReference>
<accession>A0A6P2CT09</accession>
<feature type="compositionally biased region" description="Pro residues" evidence="1">
    <location>
        <begin position="1"/>
        <end position="12"/>
    </location>
</feature>
<evidence type="ECO:0000313" key="4">
    <source>
        <dbReference type="Proteomes" id="UP000464178"/>
    </source>
</evidence>
<feature type="region of interest" description="Disordered" evidence="1">
    <location>
        <begin position="166"/>
        <end position="195"/>
    </location>
</feature>
<keyword evidence="2" id="KW-0472">Membrane</keyword>
<feature type="compositionally biased region" description="Gly residues" evidence="1">
    <location>
        <begin position="166"/>
        <end position="192"/>
    </location>
</feature>
<feature type="region of interest" description="Disordered" evidence="1">
    <location>
        <begin position="1"/>
        <end position="22"/>
    </location>
</feature>
<reference evidence="3 4" key="1">
    <citation type="submission" date="2019-05" db="EMBL/GenBank/DDBJ databases">
        <authorList>
            <consortium name="Science for Life Laboratories"/>
        </authorList>
    </citation>
    <scope>NUCLEOTIDE SEQUENCE [LARGE SCALE GENOMIC DNA]</scope>
    <source>
        <strain evidence="3">Soil9</strain>
    </source>
</reference>
<keyword evidence="2" id="KW-1133">Transmembrane helix</keyword>
<dbReference type="KEGG" id="gms:SOIL9_59670"/>
<dbReference type="Proteomes" id="UP000464178">
    <property type="component" value="Chromosome"/>
</dbReference>
<evidence type="ECO:0000256" key="1">
    <source>
        <dbReference type="SAM" id="MobiDB-lite"/>
    </source>
</evidence>
<keyword evidence="4" id="KW-1185">Reference proteome</keyword>
<sequence>MPAPQPTTPPKNAPANGKEPFVVEGPPDEEFWERYNRRLEFPLATVATVFFHVLVGAVLVYVLVGLMSDADTSGPTMQIAAIGGMDDTGEGSEGSGGQENPDLIRDVNPITAAQKVLPTPQALADAKENIQKIVLDDPNGRVPIAPSNAAAWSEIDESLRKKLLGVGGQKGEGNQAGKGADGTAGTGPGGTGADSTRARGLRWVLRFKVANGRDYLAQLQALKAEILVPIPGSQDSILIKDISNPGAQRKASDADLRDLAKKIQFSDTRRDAVQGVAGALGLDFTPKTFFAFFPKEVEGDLARLETSYRNRRAEDIEETIFRVTIRGGTYEFVVDEQQIKR</sequence>
<organism evidence="3 4">
    <name type="scientific">Gemmata massiliana</name>
    <dbReference type="NCBI Taxonomy" id="1210884"/>
    <lineage>
        <taxon>Bacteria</taxon>
        <taxon>Pseudomonadati</taxon>
        <taxon>Planctomycetota</taxon>
        <taxon>Planctomycetia</taxon>
        <taxon>Gemmatales</taxon>
        <taxon>Gemmataceae</taxon>
        <taxon>Gemmata</taxon>
    </lineage>
</organism>
<feature type="transmembrane region" description="Helical" evidence="2">
    <location>
        <begin position="41"/>
        <end position="64"/>
    </location>
</feature>
<keyword evidence="2" id="KW-0812">Transmembrane</keyword>
<dbReference type="RefSeq" id="WP_162666698.1">
    <property type="nucleotide sequence ID" value="NZ_LR593886.1"/>
</dbReference>
<dbReference type="AlphaFoldDB" id="A0A6P2CT09"/>
<gene>
    <name evidence="3" type="ORF">SOIL9_59670</name>
</gene>
<proteinExistence type="predicted"/>
<name>A0A6P2CT09_9BACT</name>